<keyword evidence="6" id="KW-0239">DNA-directed DNA polymerase</keyword>
<evidence type="ECO:0000256" key="6">
    <source>
        <dbReference type="ARBA" id="ARBA00022932"/>
    </source>
</evidence>
<dbReference type="Gene3D" id="3.40.50.300">
    <property type="entry name" value="P-loop containing nucleotide triphosphate hydrolases"/>
    <property type="match status" value="1"/>
</dbReference>
<protein>
    <recommendedName>
        <fullName evidence="2">DNA polymerase III subunit delta</fullName>
        <ecNumber evidence="1">2.7.7.7</ecNumber>
    </recommendedName>
</protein>
<evidence type="ECO:0000256" key="8">
    <source>
        <dbReference type="ARBA" id="ARBA00049244"/>
    </source>
</evidence>
<gene>
    <name evidence="11" type="ORF">UT30_C0009G0027</name>
</gene>
<keyword evidence="3" id="KW-0808">Transferase</keyword>
<evidence type="ECO:0000313" key="11">
    <source>
        <dbReference type="EMBL" id="KKR04317.1"/>
    </source>
</evidence>
<dbReference type="InterPro" id="IPR008921">
    <property type="entry name" value="DNA_pol3_clamp-load_cplx_C"/>
</dbReference>
<comment type="catalytic activity">
    <reaction evidence="8">
        <text>DNA(n) + a 2'-deoxyribonucleoside 5'-triphosphate = DNA(n+1) + diphosphate</text>
        <dbReference type="Rhea" id="RHEA:22508"/>
        <dbReference type="Rhea" id="RHEA-COMP:17339"/>
        <dbReference type="Rhea" id="RHEA-COMP:17340"/>
        <dbReference type="ChEBI" id="CHEBI:33019"/>
        <dbReference type="ChEBI" id="CHEBI:61560"/>
        <dbReference type="ChEBI" id="CHEBI:173112"/>
        <dbReference type="EC" id="2.7.7.7"/>
    </reaction>
</comment>
<dbReference type="Pfam" id="PF21694">
    <property type="entry name" value="DNA_pol3_delta_C"/>
    <property type="match status" value="1"/>
</dbReference>
<dbReference type="GO" id="GO:0009360">
    <property type="term" value="C:DNA polymerase III complex"/>
    <property type="evidence" value="ECO:0007669"/>
    <property type="project" value="InterPro"/>
</dbReference>
<evidence type="ECO:0000256" key="4">
    <source>
        <dbReference type="ARBA" id="ARBA00022695"/>
    </source>
</evidence>
<dbReference type="InterPro" id="IPR027417">
    <property type="entry name" value="P-loop_NTPase"/>
</dbReference>
<dbReference type="PANTHER" id="PTHR34388">
    <property type="entry name" value="DNA POLYMERASE III SUBUNIT DELTA"/>
    <property type="match status" value="1"/>
</dbReference>
<organism evidence="11 12">
    <name type="scientific">Candidatus Uhrbacteria bacterium GW2011_GWF2_39_13</name>
    <dbReference type="NCBI Taxonomy" id="1618995"/>
    <lineage>
        <taxon>Bacteria</taxon>
        <taxon>Candidatus Uhriibacteriota</taxon>
    </lineage>
</organism>
<dbReference type="EMBL" id="LBWG01000009">
    <property type="protein sequence ID" value="KKR04317.1"/>
    <property type="molecule type" value="Genomic_DNA"/>
</dbReference>
<dbReference type="EC" id="2.7.7.7" evidence="1"/>
<dbReference type="Pfam" id="PF06144">
    <property type="entry name" value="DNA_pol3_delta"/>
    <property type="match status" value="1"/>
</dbReference>
<comment type="caution">
    <text evidence="11">The sequence shown here is derived from an EMBL/GenBank/DDBJ whole genome shotgun (WGS) entry which is preliminary data.</text>
</comment>
<evidence type="ECO:0000259" key="10">
    <source>
        <dbReference type="Pfam" id="PF21694"/>
    </source>
</evidence>
<dbReference type="InterPro" id="IPR010372">
    <property type="entry name" value="DNA_pol3_delta_N"/>
</dbReference>
<evidence type="ECO:0000256" key="2">
    <source>
        <dbReference type="ARBA" id="ARBA00017703"/>
    </source>
</evidence>
<evidence type="ECO:0000259" key="9">
    <source>
        <dbReference type="Pfam" id="PF06144"/>
    </source>
</evidence>
<accession>A0A0G0QRR2</accession>
<dbReference type="NCBIfam" id="TIGR01128">
    <property type="entry name" value="holA"/>
    <property type="match status" value="1"/>
</dbReference>
<dbReference type="SUPFAM" id="SSF48019">
    <property type="entry name" value="post-AAA+ oligomerization domain-like"/>
    <property type="match status" value="1"/>
</dbReference>
<evidence type="ECO:0000256" key="3">
    <source>
        <dbReference type="ARBA" id="ARBA00022679"/>
    </source>
</evidence>
<dbReference type="GO" id="GO:0003677">
    <property type="term" value="F:DNA binding"/>
    <property type="evidence" value="ECO:0007669"/>
    <property type="project" value="InterPro"/>
</dbReference>
<dbReference type="InterPro" id="IPR048466">
    <property type="entry name" value="DNA_pol3_delta-like_C"/>
</dbReference>
<dbReference type="SUPFAM" id="SSF52540">
    <property type="entry name" value="P-loop containing nucleoside triphosphate hydrolases"/>
    <property type="match status" value="1"/>
</dbReference>
<sequence length="325" mass="37352">MLIFVYGDDTFRVQEKVRQMIKAFREKFDPSGLNVSEYSFEGTKKGILGEILGSARTLPFFGKKRMIIVRQLISEVKTPEVQAWVTGFIDLPESSIVIFWETLEPKALEKRPLFKKLSEIAEVHSYTFPQLHGSALNKWVQIRLKERGAIMETEALSSLVERVGPDLWRMDQEIGKLVAYAHDKPITLEMVQKLVHENFEGKIFTLIDAISQRHPLEAFRLLQEERLSGTDDHYLLTMLGRQVRILLGIRAMLEENTHVNKQEIAQTLGIHPFVAQKGMSQAHGFTLDQLKRVHDLLFQFDYQLKTGHLDAQMAVDLTTIELIHS</sequence>
<dbReference type="Gene3D" id="1.20.272.10">
    <property type="match status" value="1"/>
</dbReference>
<dbReference type="GO" id="GO:0003887">
    <property type="term" value="F:DNA-directed DNA polymerase activity"/>
    <property type="evidence" value="ECO:0007669"/>
    <property type="project" value="UniProtKB-KW"/>
</dbReference>
<evidence type="ECO:0000313" key="12">
    <source>
        <dbReference type="Proteomes" id="UP000033935"/>
    </source>
</evidence>
<dbReference type="PANTHER" id="PTHR34388:SF1">
    <property type="entry name" value="DNA POLYMERASE III SUBUNIT DELTA"/>
    <property type="match status" value="1"/>
</dbReference>
<evidence type="ECO:0000256" key="1">
    <source>
        <dbReference type="ARBA" id="ARBA00012417"/>
    </source>
</evidence>
<comment type="similarity">
    <text evidence="7">Belongs to the DNA polymerase HolA subunit family.</text>
</comment>
<proteinExistence type="inferred from homology"/>
<dbReference type="InterPro" id="IPR005790">
    <property type="entry name" value="DNA_polIII_delta"/>
</dbReference>
<feature type="domain" description="DNA polymerase III delta subunit-like C-terminal" evidence="10">
    <location>
        <begin position="201"/>
        <end position="321"/>
    </location>
</feature>
<feature type="domain" description="DNA polymerase III delta N-terminal" evidence="9">
    <location>
        <begin position="5"/>
        <end position="123"/>
    </location>
</feature>
<keyword evidence="4" id="KW-0548">Nucleotidyltransferase</keyword>
<reference evidence="11 12" key="1">
    <citation type="journal article" date="2015" name="Nature">
        <title>rRNA introns, odd ribosomes, and small enigmatic genomes across a large radiation of phyla.</title>
        <authorList>
            <person name="Brown C.T."/>
            <person name="Hug L.A."/>
            <person name="Thomas B.C."/>
            <person name="Sharon I."/>
            <person name="Castelle C.J."/>
            <person name="Singh A."/>
            <person name="Wilkins M.J."/>
            <person name="Williams K.H."/>
            <person name="Banfield J.F."/>
        </authorList>
    </citation>
    <scope>NUCLEOTIDE SEQUENCE [LARGE SCALE GENOMIC DNA]</scope>
</reference>
<dbReference type="Proteomes" id="UP000033935">
    <property type="component" value="Unassembled WGS sequence"/>
</dbReference>
<dbReference type="Gene3D" id="1.10.8.60">
    <property type="match status" value="1"/>
</dbReference>
<dbReference type="GO" id="GO:0006261">
    <property type="term" value="P:DNA-templated DNA replication"/>
    <property type="evidence" value="ECO:0007669"/>
    <property type="project" value="TreeGrafter"/>
</dbReference>
<keyword evidence="5" id="KW-0235">DNA replication</keyword>
<dbReference type="AlphaFoldDB" id="A0A0G0QRR2"/>
<name>A0A0G0QRR2_9BACT</name>
<evidence type="ECO:0000256" key="7">
    <source>
        <dbReference type="ARBA" id="ARBA00034754"/>
    </source>
</evidence>
<evidence type="ECO:0000256" key="5">
    <source>
        <dbReference type="ARBA" id="ARBA00022705"/>
    </source>
</evidence>